<protein>
    <submittedName>
        <fullName evidence="2">Uncharacterized protein</fullName>
    </submittedName>
</protein>
<dbReference type="Proteomes" id="UP000565455">
    <property type="component" value="Unassembled WGS sequence"/>
</dbReference>
<evidence type="ECO:0000313" key="3">
    <source>
        <dbReference type="Proteomes" id="UP000565455"/>
    </source>
</evidence>
<feature type="region of interest" description="Disordered" evidence="1">
    <location>
        <begin position="1"/>
        <end position="31"/>
    </location>
</feature>
<dbReference type="RefSeq" id="WP_182591737.1">
    <property type="nucleotide sequence ID" value="NZ_JACJIM010000002.1"/>
</dbReference>
<feature type="compositionally biased region" description="Polar residues" evidence="1">
    <location>
        <begin position="62"/>
        <end position="75"/>
    </location>
</feature>
<evidence type="ECO:0000256" key="1">
    <source>
        <dbReference type="SAM" id="MobiDB-lite"/>
    </source>
</evidence>
<keyword evidence="3" id="KW-1185">Reference proteome</keyword>
<dbReference type="GeneID" id="96603387"/>
<feature type="region of interest" description="Disordered" evidence="1">
    <location>
        <begin position="59"/>
        <end position="88"/>
    </location>
</feature>
<dbReference type="EMBL" id="JACJIM010000002">
    <property type="protein sequence ID" value="MBA9062279.1"/>
    <property type="molecule type" value="Genomic_DNA"/>
</dbReference>
<organism evidence="2 3">
    <name type="scientific">Methylobacterium fujisawaense</name>
    <dbReference type="NCBI Taxonomy" id="107400"/>
    <lineage>
        <taxon>Bacteria</taxon>
        <taxon>Pseudomonadati</taxon>
        <taxon>Pseudomonadota</taxon>
        <taxon>Alphaproteobacteria</taxon>
        <taxon>Hyphomicrobiales</taxon>
        <taxon>Methylobacteriaceae</taxon>
        <taxon>Methylobacterium</taxon>
    </lineage>
</organism>
<name>A0ABR6D867_9HYPH</name>
<gene>
    <name evidence="2" type="ORF">GGQ91_001656</name>
</gene>
<comment type="caution">
    <text evidence="2">The sequence shown here is derived from an EMBL/GenBank/DDBJ whole genome shotgun (WGS) entry which is preliminary data.</text>
</comment>
<accession>A0ABR6D867</accession>
<reference evidence="2 3" key="1">
    <citation type="submission" date="2020-08" db="EMBL/GenBank/DDBJ databases">
        <title>Genomic Encyclopedia of Type Strains, Phase IV (KMG-IV): sequencing the most valuable type-strain genomes for metagenomic binning, comparative biology and taxonomic classification.</title>
        <authorList>
            <person name="Goeker M."/>
        </authorList>
    </citation>
    <scope>NUCLEOTIDE SEQUENCE [LARGE SCALE GENOMIC DNA]</scope>
    <source>
        <strain evidence="2 3">DSM 5686</strain>
    </source>
</reference>
<proteinExistence type="predicted"/>
<evidence type="ECO:0000313" key="2">
    <source>
        <dbReference type="EMBL" id="MBA9062279.1"/>
    </source>
</evidence>
<sequence length="112" mass="12053">MTTVDPAPVADLDDSGVLEAPRRRQTGNGVDPIAVLAHRTHDRMGAAAVTTVERLPAFAAAPSTNEPKSAGSQRRIQAPRRQVSNAEIAKRDRQAEVLIRQSVRSICEGCQN</sequence>